<evidence type="ECO:0000313" key="4">
    <source>
        <dbReference type="Proteomes" id="UP000198282"/>
    </source>
</evidence>
<evidence type="ECO:0000259" key="2">
    <source>
        <dbReference type="Pfam" id="PF11716"/>
    </source>
</evidence>
<gene>
    <name evidence="3" type="ORF">SAMN05216276_1004116</name>
</gene>
<protein>
    <submittedName>
        <fullName evidence="3">TIGR03085 family protein</fullName>
    </submittedName>
</protein>
<feature type="domain" description="MDMPI C-terminal" evidence="1">
    <location>
        <begin position="125"/>
        <end position="200"/>
    </location>
</feature>
<dbReference type="InterPro" id="IPR017519">
    <property type="entry name" value="CHP03085"/>
</dbReference>
<reference evidence="3 4" key="1">
    <citation type="submission" date="2017-06" db="EMBL/GenBank/DDBJ databases">
        <authorList>
            <person name="Kim H.J."/>
            <person name="Triplett B.A."/>
        </authorList>
    </citation>
    <scope>NUCLEOTIDE SEQUENCE [LARGE SCALE GENOMIC DNA]</scope>
    <source>
        <strain evidence="3 4">CGMCC 4.2132</strain>
    </source>
</reference>
<dbReference type="GO" id="GO:0046872">
    <property type="term" value="F:metal ion binding"/>
    <property type="evidence" value="ECO:0007669"/>
    <property type="project" value="InterPro"/>
</dbReference>
<feature type="domain" description="Mycothiol-dependent maleylpyruvate isomerase metal-binding" evidence="2">
    <location>
        <begin position="5"/>
        <end position="48"/>
    </location>
</feature>
<dbReference type="OrthoDB" id="3268903at2"/>
<accession>A0A239BTP6</accession>
<dbReference type="AlphaFoldDB" id="A0A239BTP6"/>
<dbReference type="EMBL" id="FZOD01000004">
    <property type="protein sequence ID" value="SNS11022.1"/>
    <property type="molecule type" value="Genomic_DNA"/>
</dbReference>
<dbReference type="RefSeq" id="WP_089206105.1">
    <property type="nucleotide sequence ID" value="NZ_FZOD01000004.1"/>
</dbReference>
<keyword evidence="4" id="KW-1185">Reference proteome</keyword>
<sequence>MTYARAERAALSDLLAGLGPDAPTLCEGWTTFDLAAHLVLRERRTDAAGGIMLSSLAGYAARVQESLKAKHGYAGLVELLRSGPAGIYRLPGLDRLVNTAEYFIHHEDVRRAQRVWEPRELPADFDETLWKQTRAGTRVFLRKSPVRVVLHRIGGGVAIGGPKDTPQAEVTGTAGELILFCFGRQSHARVDVTGDDEVVAKLMDASLGT</sequence>
<dbReference type="Pfam" id="PF11716">
    <property type="entry name" value="MDMPI_N"/>
    <property type="match status" value="1"/>
</dbReference>
<proteinExistence type="predicted"/>
<evidence type="ECO:0000259" key="1">
    <source>
        <dbReference type="Pfam" id="PF07398"/>
    </source>
</evidence>
<dbReference type="InterPro" id="IPR024344">
    <property type="entry name" value="MDMPI_metal-binding"/>
</dbReference>
<dbReference type="InterPro" id="IPR017517">
    <property type="entry name" value="Maleyloyr_isom"/>
</dbReference>
<dbReference type="InterPro" id="IPR034660">
    <property type="entry name" value="DinB/YfiT-like"/>
</dbReference>
<dbReference type="NCBIfam" id="TIGR03083">
    <property type="entry name" value="maleylpyruvate isomerase family mycothiol-dependent enzyme"/>
    <property type="match status" value="1"/>
</dbReference>
<dbReference type="Pfam" id="PF07398">
    <property type="entry name" value="MDMPI_C"/>
    <property type="match status" value="1"/>
</dbReference>
<dbReference type="InterPro" id="IPR010872">
    <property type="entry name" value="MDMPI_C-term_domain"/>
</dbReference>
<dbReference type="NCBIfam" id="TIGR03085">
    <property type="entry name" value="TIGR03085 family metal-binding protein"/>
    <property type="match status" value="1"/>
</dbReference>
<name>A0A239BTP6_9ACTN</name>
<dbReference type="Gene3D" id="1.20.120.450">
    <property type="entry name" value="dinb family like domain"/>
    <property type="match status" value="1"/>
</dbReference>
<dbReference type="Proteomes" id="UP000198282">
    <property type="component" value="Unassembled WGS sequence"/>
</dbReference>
<organism evidence="3 4">
    <name type="scientific">Streptosporangium subroseum</name>
    <dbReference type="NCBI Taxonomy" id="106412"/>
    <lineage>
        <taxon>Bacteria</taxon>
        <taxon>Bacillati</taxon>
        <taxon>Actinomycetota</taxon>
        <taxon>Actinomycetes</taxon>
        <taxon>Streptosporangiales</taxon>
        <taxon>Streptosporangiaceae</taxon>
        <taxon>Streptosporangium</taxon>
    </lineage>
</organism>
<dbReference type="SUPFAM" id="SSF109854">
    <property type="entry name" value="DinB/YfiT-like putative metalloenzymes"/>
    <property type="match status" value="1"/>
</dbReference>
<evidence type="ECO:0000313" key="3">
    <source>
        <dbReference type="EMBL" id="SNS11022.1"/>
    </source>
</evidence>